<dbReference type="InterPro" id="IPR013415">
    <property type="entry name" value="Cas5_Cmx5_DevS"/>
</dbReference>
<dbReference type="GO" id="GO:0051607">
    <property type="term" value="P:defense response to virus"/>
    <property type="evidence" value="ECO:0007669"/>
    <property type="project" value="UniProtKB-KW"/>
</dbReference>
<dbReference type="RefSeq" id="WP_071529222.1">
    <property type="nucleotide sequence ID" value="NZ_CP025958.1"/>
</dbReference>
<dbReference type="InterPro" id="IPR013422">
    <property type="entry name" value="CRISPR-assoc_prot_Cas5_N"/>
</dbReference>
<dbReference type="AlphaFoldDB" id="A0A2Z3H0K9"/>
<sequence>MLLLYVEAPFAVCRTFTAGWYRPTATFLTPSAAYGLLLNLAGIEMRLREEEASYPTKAGVPATVTRSGLPAAKLALGASAVKLRRGRPVSLDEGEEPYPRVQTIYQQLHNYPVGSSGGERAEATFGNKYNISPVRREVLVGLRAVIALDSSPELEQRVRHGVEGASVSGRYGLPFLGDNSFLPDRIDLLDAPPATHWYERLASVGESVRPRASRLTVWIDRTDTSLTRSDLYAPTNSASSDIPPNAWTEINPP</sequence>
<feature type="compositionally biased region" description="Polar residues" evidence="2">
    <location>
        <begin position="230"/>
        <end position="242"/>
    </location>
</feature>
<dbReference type="EMBL" id="CP025958">
    <property type="protein sequence ID" value="AWM37106.1"/>
    <property type="molecule type" value="Genomic_DNA"/>
</dbReference>
<dbReference type="NCBIfam" id="TIGR02593">
    <property type="entry name" value="CRISPR_cas5"/>
    <property type="match status" value="1"/>
</dbReference>
<reference evidence="3 4" key="1">
    <citation type="submission" date="2018-01" db="EMBL/GenBank/DDBJ databases">
        <title>G. obscuriglobus.</title>
        <authorList>
            <person name="Franke J."/>
            <person name="Blomberg W."/>
            <person name="Selmecki A."/>
        </authorList>
    </citation>
    <scope>NUCLEOTIDE SEQUENCE [LARGE SCALE GENOMIC DNA]</scope>
    <source>
        <strain evidence="3 4">DSM 5831</strain>
    </source>
</reference>
<accession>A0A2Z3H0K9</accession>
<protein>
    <submittedName>
        <fullName evidence="3">Type I-MYXAN CRISPR-associated protein Cas5/Cmx5/DevS</fullName>
    </submittedName>
</protein>
<evidence type="ECO:0000313" key="4">
    <source>
        <dbReference type="Proteomes" id="UP000245802"/>
    </source>
</evidence>
<name>A0A2Z3H0K9_9BACT</name>
<feature type="region of interest" description="Disordered" evidence="2">
    <location>
        <begin position="230"/>
        <end position="253"/>
    </location>
</feature>
<dbReference type="OrthoDB" id="344955at2"/>
<dbReference type="KEGG" id="gog:C1280_08760"/>
<keyword evidence="1" id="KW-0051">Antiviral defense</keyword>
<evidence type="ECO:0000256" key="1">
    <source>
        <dbReference type="ARBA" id="ARBA00023118"/>
    </source>
</evidence>
<keyword evidence="4" id="KW-1185">Reference proteome</keyword>
<evidence type="ECO:0000313" key="3">
    <source>
        <dbReference type="EMBL" id="AWM37106.1"/>
    </source>
</evidence>
<dbReference type="Proteomes" id="UP000245802">
    <property type="component" value="Chromosome"/>
</dbReference>
<gene>
    <name evidence="3" type="primary">cas5</name>
    <name evidence="3" type="ORF">C1280_08760</name>
</gene>
<proteinExistence type="predicted"/>
<dbReference type="NCBIfam" id="TIGR02586">
    <property type="entry name" value="cas5_cmx5_devS"/>
    <property type="match status" value="1"/>
</dbReference>
<evidence type="ECO:0000256" key="2">
    <source>
        <dbReference type="SAM" id="MobiDB-lite"/>
    </source>
</evidence>
<organism evidence="3 4">
    <name type="scientific">Gemmata obscuriglobus</name>
    <dbReference type="NCBI Taxonomy" id="114"/>
    <lineage>
        <taxon>Bacteria</taxon>
        <taxon>Pseudomonadati</taxon>
        <taxon>Planctomycetota</taxon>
        <taxon>Planctomycetia</taxon>
        <taxon>Gemmatales</taxon>
        <taxon>Gemmataceae</taxon>
        <taxon>Gemmata</taxon>
    </lineage>
</organism>